<dbReference type="PANTHER" id="PTHR13061">
    <property type="entry name" value="DYNACTIN SUBUNIT P25"/>
    <property type="match status" value="1"/>
</dbReference>
<dbReference type="EMBL" id="DYXT01000005">
    <property type="protein sequence ID" value="HJE38237.1"/>
    <property type="molecule type" value="Genomic_DNA"/>
</dbReference>
<organism evidence="1 2">
    <name type="scientific">Candidatus Amulumruptor caecigallinarius</name>
    <dbReference type="NCBI Taxonomy" id="2109911"/>
    <lineage>
        <taxon>Bacteria</taxon>
        <taxon>Pseudomonadati</taxon>
        <taxon>Bacteroidota</taxon>
        <taxon>Bacteroidia</taxon>
        <taxon>Bacteroidales</taxon>
        <taxon>Muribaculaceae</taxon>
        <taxon>Candidatus Amulumruptor</taxon>
    </lineage>
</organism>
<name>A0A4Q0U7H7_9BACT</name>
<dbReference type="Gene3D" id="2.160.10.10">
    <property type="entry name" value="Hexapeptide repeat proteins"/>
    <property type="match status" value="1"/>
</dbReference>
<dbReference type="InterPro" id="IPR050484">
    <property type="entry name" value="Transf_Hexapept/Carb_Anhydrase"/>
</dbReference>
<sequence length="186" mass="20222">MALLIPLRGFTPTYGKGCFFAPTAQLIGDVTIGNDCSIWFNTVLRGDVNTIRIGNRVNIQDGSVLHTLYEKSTIEIGDDVSIGHNVTIHGAKIHNFALIGMGAVVMDDAEVGEGALVAAGAVVLSRTKIGPNELWGGAPAKFIKMVEPDKAREMNQKIARNYLMYSQWYSEPGCEPREIDHHGEPV</sequence>
<gene>
    <name evidence="1" type="ORF">K8V47_00515</name>
</gene>
<dbReference type="SUPFAM" id="SSF51161">
    <property type="entry name" value="Trimeric LpxA-like enzymes"/>
    <property type="match status" value="1"/>
</dbReference>
<dbReference type="CDD" id="cd04645">
    <property type="entry name" value="LbH_gamma_CA_like"/>
    <property type="match status" value="1"/>
</dbReference>
<dbReference type="InterPro" id="IPR047324">
    <property type="entry name" value="LbH_gamma_CA-like"/>
</dbReference>
<evidence type="ECO:0000313" key="1">
    <source>
        <dbReference type="EMBL" id="HJE38237.1"/>
    </source>
</evidence>
<dbReference type="Proteomes" id="UP000711407">
    <property type="component" value="Unassembled WGS sequence"/>
</dbReference>
<reference evidence="1" key="1">
    <citation type="journal article" date="2021" name="PeerJ">
        <title>Extensive microbial diversity within the chicken gut microbiome revealed by metagenomics and culture.</title>
        <authorList>
            <person name="Gilroy R."/>
            <person name="Ravi A."/>
            <person name="Getino M."/>
            <person name="Pursley I."/>
            <person name="Horton D.L."/>
            <person name="Alikhan N.F."/>
            <person name="Baker D."/>
            <person name="Gharbi K."/>
            <person name="Hall N."/>
            <person name="Watson M."/>
            <person name="Adriaenssens E.M."/>
            <person name="Foster-Nyarko E."/>
            <person name="Jarju S."/>
            <person name="Secka A."/>
            <person name="Antonio M."/>
            <person name="Oren A."/>
            <person name="Chaudhuri R.R."/>
            <person name="La Ragione R."/>
            <person name="Hildebrand F."/>
            <person name="Pallen M.J."/>
        </authorList>
    </citation>
    <scope>NUCLEOTIDE SEQUENCE</scope>
    <source>
        <strain evidence="1">4100</strain>
    </source>
</reference>
<comment type="caution">
    <text evidence="1">The sequence shown here is derived from an EMBL/GenBank/DDBJ whole genome shotgun (WGS) entry which is preliminary data.</text>
</comment>
<evidence type="ECO:0000313" key="2">
    <source>
        <dbReference type="Proteomes" id="UP000711407"/>
    </source>
</evidence>
<dbReference type="Pfam" id="PF00132">
    <property type="entry name" value="Hexapep"/>
    <property type="match status" value="1"/>
</dbReference>
<accession>A0A4Q0U7H7</accession>
<reference evidence="1" key="2">
    <citation type="submission" date="2021-09" db="EMBL/GenBank/DDBJ databases">
        <authorList>
            <person name="Gilroy R."/>
        </authorList>
    </citation>
    <scope>NUCLEOTIDE SEQUENCE</scope>
    <source>
        <strain evidence="1">4100</strain>
    </source>
</reference>
<dbReference type="InterPro" id="IPR001451">
    <property type="entry name" value="Hexapep"/>
</dbReference>
<dbReference type="PANTHER" id="PTHR13061:SF29">
    <property type="entry name" value="GAMMA CARBONIC ANHYDRASE-LIKE 1, MITOCHONDRIAL-RELATED"/>
    <property type="match status" value="1"/>
</dbReference>
<protein>
    <submittedName>
        <fullName evidence="1">Gamma carbonic anhydrase family protein</fullName>
    </submittedName>
</protein>
<proteinExistence type="predicted"/>
<dbReference type="InterPro" id="IPR011004">
    <property type="entry name" value="Trimer_LpxA-like_sf"/>
</dbReference>
<dbReference type="AlphaFoldDB" id="A0A4Q0U7H7"/>